<comment type="caution">
    <text evidence="1">The sequence shown here is derived from an EMBL/GenBank/DDBJ whole genome shotgun (WGS) entry which is preliminary data.</text>
</comment>
<dbReference type="EMBL" id="JADBGQ010000003">
    <property type="protein sequence ID" value="KAG5404726.1"/>
    <property type="molecule type" value="Genomic_DNA"/>
</dbReference>
<gene>
    <name evidence="1" type="primary">A03p025970.1_BraROA</name>
    <name evidence="1" type="ORF">IGI04_010845</name>
</gene>
<reference evidence="1 2" key="1">
    <citation type="submission" date="2021-03" db="EMBL/GenBank/DDBJ databases">
        <authorList>
            <person name="King G.J."/>
            <person name="Bancroft I."/>
            <person name="Baten A."/>
            <person name="Bloomfield J."/>
            <person name="Borpatragohain P."/>
            <person name="He Z."/>
            <person name="Irish N."/>
            <person name="Irwin J."/>
            <person name="Liu K."/>
            <person name="Mauleon R.P."/>
            <person name="Moore J."/>
            <person name="Morris R."/>
            <person name="Ostergaard L."/>
            <person name="Wang B."/>
            <person name="Wells R."/>
        </authorList>
    </citation>
    <scope>NUCLEOTIDE SEQUENCE [LARGE SCALE GENOMIC DNA]</scope>
    <source>
        <strain evidence="1">R-o-18</strain>
        <tissue evidence="1">Leaf</tissue>
    </source>
</reference>
<dbReference type="Proteomes" id="UP000823674">
    <property type="component" value="Chromosome A03"/>
</dbReference>
<proteinExistence type="predicted"/>
<accession>A0ABQ7N3K9</accession>
<organism evidence="1 2">
    <name type="scientific">Brassica rapa subsp. trilocularis</name>
    <dbReference type="NCBI Taxonomy" id="1813537"/>
    <lineage>
        <taxon>Eukaryota</taxon>
        <taxon>Viridiplantae</taxon>
        <taxon>Streptophyta</taxon>
        <taxon>Embryophyta</taxon>
        <taxon>Tracheophyta</taxon>
        <taxon>Spermatophyta</taxon>
        <taxon>Magnoliopsida</taxon>
        <taxon>eudicotyledons</taxon>
        <taxon>Gunneridae</taxon>
        <taxon>Pentapetalae</taxon>
        <taxon>rosids</taxon>
        <taxon>malvids</taxon>
        <taxon>Brassicales</taxon>
        <taxon>Brassicaceae</taxon>
        <taxon>Brassiceae</taxon>
        <taxon>Brassica</taxon>
    </lineage>
</organism>
<evidence type="ECO:0000313" key="2">
    <source>
        <dbReference type="Proteomes" id="UP000823674"/>
    </source>
</evidence>
<name>A0ABQ7N3K9_BRACM</name>
<evidence type="ECO:0000313" key="1">
    <source>
        <dbReference type="EMBL" id="KAG5404726.1"/>
    </source>
</evidence>
<sequence>MVMFGLIQLLTMSFITKHRLCKLLQRMCQQRKQSMLLQGTKLGNTLEIRINGKVRHPFSIIESRSISIGIEQYPISGDDELLGTHVFKESTCFRQHHPLFAESTNDVPHPIKQCPSFFFFVVVKKNPQKNVPSNWVHYESLA</sequence>
<keyword evidence="2" id="KW-1185">Reference proteome</keyword>
<protein>
    <submittedName>
        <fullName evidence="1">Uncharacterized protein</fullName>
    </submittedName>
</protein>